<accession>A0A1H6G3S8</accession>
<keyword evidence="1" id="KW-1133">Transmembrane helix</keyword>
<sequence length="118" mass="11789">MDESEDVQGTVIGIGTVVALVLYAYGSFADGTVLGIEATNLAISAFGATFAALAILHGAYGRRDFAVANGVAAVGLFLVAPATSGPQTLGGYLLLAAGGAYIAVVTIRAREETPELAG</sequence>
<keyword evidence="1" id="KW-0812">Transmembrane</keyword>
<dbReference type="EMBL" id="FNWL01000002">
    <property type="protein sequence ID" value="SEH16654.1"/>
    <property type="molecule type" value="Genomic_DNA"/>
</dbReference>
<feature type="transmembrane region" description="Helical" evidence="1">
    <location>
        <begin position="89"/>
        <end position="107"/>
    </location>
</feature>
<keyword evidence="3" id="KW-1185">Reference proteome</keyword>
<dbReference type="OrthoDB" id="205602at2157"/>
<dbReference type="RefSeq" id="WP_090507515.1">
    <property type="nucleotide sequence ID" value="NZ_FNWL01000002.1"/>
</dbReference>
<protein>
    <submittedName>
        <fullName evidence="2">Uncharacterized protein</fullName>
    </submittedName>
</protein>
<feature type="transmembrane region" description="Helical" evidence="1">
    <location>
        <begin position="65"/>
        <end position="83"/>
    </location>
</feature>
<proteinExistence type="predicted"/>
<reference evidence="3" key="1">
    <citation type="submission" date="2016-10" db="EMBL/GenBank/DDBJ databases">
        <authorList>
            <person name="Varghese N."/>
            <person name="Submissions S."/>
        </authorList>
    </citation>
    <scope>NUCLEOTIDE SEQUENCE [LARGE SCALE GENOMIC DNA]</scope>
    <source>
        <strain evidence="3">CGMCC 1.8981</strain>
    </source>
</reference>
<feature type="transmembrane region" description="Helical" evidence="1">
    <location>
        <begin position="7"/>
        <end position="26"/>
    </location>
</feature>
<keyword evidence="1" id="KW-0472">Membrane</keyword>
<evidence type="ECO:0000313" key="3">
    <source>
        <dbReference type="Proteomes" id="UP000199112"/>
    </source>
</evidence>
<organism evidence="2 3">
    <name type="scientific">Natronorubrum sediminis</name>
    <dbReference type="NCBI Taxonomy" id="640943"/>
    <lineage>
        <taxon>Archaea</taxon>
        <taxon>Methanobacteriati</taxon>
        <taxon>Methanobacteriota</taxon>
        <taxon>Stenosarchaea group</taxon>
        <taxon>Halobacteria</taxon>
        <taxon>Halobacteriales</taxon>
        <taxon>Natrialbaceae</taxon>
        <taxon>Natronorubrum</taxon>
    </lineage>
</organism>
<name>A0A1H6G3S8_9EURY</name>
<feature type="transmembrane region" description="Helical" evidence="1">
    <location>
        <begin position="38"/>
        <end position="58"/>
    </location>
</feature>
<dbReference type="Proteomes" id="UP000199112">
    <property type="component" value="Unassembled WGS sequence"/>
</dbReference>
<evidence type="ECO:0000313" key="2">
    <source>
        <dbReference type="EMBL" id="SEH16654.1"/>
    </source>
</evidence>
<gene>
    <name evidence="2" type="ORF">SAMN04487967_2765</name>
</gene>
<evidence type="ECO:0000256" key="1">
    <source>
        <dbReference type="SAM" id="Phobius"/>
    </source>
</evidence>
<dbReference type="AlphaFoldDB" id="A0A1H6G3S8"/>